<dbReference type="SUPFAM" id="SSF52047">
    <property type="entry name" value="RNI-like"/>
    <property type="match status" value="1"/>
</dbReference>
<gene>
    <name evidence="1" type="ORF">PGLA1383_LOCUS28456</name>
    <name evidence="2" type="ORF">PGLA2088_LOCUS2307</name>
</gene>
<dbReference type="EMBL" id="CAJNNW010001846">
    <property type="protein sequence ID" value="CAE8641373.1"/>
    <property type="molecule type" value="Genomic_DNA"/>
</dbReference>
<dbReference type="OrthoDB" id="120976at2759"/>
<name>A0A813HUG6_POLGL</name>
<organism evidence="2 3">
    <name type="scientific">Polarella glacialis</name>
    <name type="common">Dinoflagellate</name>
    <dbReference type="NCBI Taxonomy" id="89957"/>
    <lineage>
        <taxon>Eukaryota</taxon>
        <taxon>Sar</taxon>
        <taxon>Alveolata</taxon>
        <taxon>Dinophyceae</taxon>
        <taxon>Suessiales</taxon>
        <taxon>Suessiaceae</taxon>
        <taxon>Polarella</taxon>
    </lineage>
</organism>
<dbReference type="Gene3D" id="3.80.10.10">
    <property type="entry name" value="Ribonuclease Inhibitor"/>
    <property type="match status" value="1"/>
</dbReference>
<comment type="caution">
    <text evidence="2">The sequence shown here is derived from an EMBL/GenBank/DDBJ whole genome shotgun (WGS) entry which is preliminary data.</text>
</comment>
<evidence type="ECO:0000313" key="1">
    <source>
        <dbReference type="EMBL" id="CAE8610644.1"/>
    </source>
</evidence>
<keyword evidence="4" id="KW-1185">Reference proteome</keyword>
<sequence length="104" mass="11341">MAGYPPSPSRGSADGVQVARSSQEVFQLLASNAQRIRCNFSHISVQDARTLRQRLAQDSGLKHLDLCYCEVGPEASCVLADGLRQNTSLQHLALGWGPSLWCRS</sequence>
<dbReference type="InterPro" id="IPR032675">
    <property type="entry name" value="LRR_dom_sf"/>
</dbReference>
<dbReference type="AlphaFoldDB" id="A0A813HUG6"/>
<accession>A0A813HUG6</accession>
<evidence type="ECO:0000313" key="3">
    <source>
        <dbReference type="Proteomes" id="UP000626109"/>
    </source>
</evidence>
<protein>
    <submittedName>
        <fullName evidence="2">Uncharacterized protein</fullName>
    </submittedName>
</protein>
<evidence type="ECO:0000313" key="4">
    <source>
        <dbReference type="Proteomes" id="UP000654075"/>
    </source>
</evidence>
<evidence type="ECO:0000313" key="2">
    <source>
        <dbReference type="EMBL" id="CAE8641373.1"/>
    </source>
</evidence>
<dbReference type="Proteomes" id="UP000626109">
    <property type="component" value="Unassembled WGS sequence"/>
</dbReference>
<proteinExistence type="predicted"/>
<dbReference type="EMBL" id="CAJNNV010024811">
    <property type="protein sequence ID" value="CAE8610644.1"/>
    <property type="molecule type" value="Genomic_DNA"/>
</dbReference>
<reference evidence="2" key="1">
    <citation type="submission" date="2021-02" db="EMBL/GenBank/DDBJ databases">
        <authorList>
            <person name="Dougan E. K."/>
            <person name="Rhodes N."/>
            <person name="Thang M."/>
            <person name="Chan C."/>
        </authorList>
    </citation>
    <scope>NUCLEOTIDE SEQUENCE</scope>
</reference>
<dbReference type="Proteomes" id="UP000654075">
    <property type="component" value="Unassembled WGS sequence"/>
</dbReference>